<evidence type="ECO:0000313" key="2">
    <source>
        <dbReference type="EMBL" id="ETR69252.1"/>
    </source>
</evidence>
<feature type="domain" description="CheW-like" evidence="1">
    <location>
        <begin position="1"/>
        <end position="100"/>
    </location>
</feature>
<evidence type="ECO:0000313" key="3">
    <source>
        <dbReference type="Proteomes" id="UP000189670"/>
    </source>
</evidence>
<dbReference type="EMBL" id="ATBP01000694">
    <property type="protein sequence ID" value="ETR69252.1"/>
    <property type="molecule type" value="Genomic_DNA"/>
</dbReference>
<evidence type="ECO:0000259" key="1">
    <source>
        <dbReference type="PROSITE" id="PS50851"/>
    </source>
</evidence>
<protein>
    <recommendedName>
        <fullName evidence="1">CheW-like domain-containing protein</fullName>
    </recommendedName>
</protein>
<gene>
    <name evidence="2" type="ORF">OMM_09772</name>
</gene>
<dbReference type="PROSITE" id="PS50851">
    <property type="entry name" value="CHEW"/>
    <property type="match status" value="1"/>
</dbReference>
<feature type="non-terminal residue" evidence="2">
    <location>
        <position position="1"/>
    </location>
</feature>
<name>A0A1V1P2Y7_9BACT</name>
<dbReference type="Gene3D" id="2.30.30.40">
    <property type="entry name" value="SH3 Domains"/>
    <property type="match status" value="1"/>
</dbReference>
<accession>A0A1V1P2Y7</accession>
<dbReference type="Pfam" id="PF01584">
    <property type="entry name" value="CheW"/>
    <property type="match status" value="1"/>
</dbReference>
<dbReference type="InterPro" id="IPR036061">
    <property type="entry name" value="CheW-like_dom_sf"/>
</dbReference>
<dbReference type="GO" id="GO:0006935">
    <property type="term" value="P:chemotaxis"/>
    <property type="evidence" value="ECO:0007669"/>
    <property type="project" value="InterPro"/>
</dbReference>
<dbReference type="InterPro" id="IPR002545">
    <property type="entry name" value="CheW-lke_dom"/>
</dbReference>
<dbReference type="GO" id="GO:0007165">
    <property type="term" value="P:signal transduction"/>
    <property type="evidence" value="ECO:0007669"/>
    <property type="project" value="InterPro"/>
</dbReference>
<dbReference type="Proteomes" id="UP000189670">
    <property type="component" value="Unassembled WGS sequence"/>
</dbReference>
<reference evidence="3" key="1">
    <citation type="submission" date="2012-11" db="EMBL/GenBank/DDBJ databases">
        <authorList>
            <person name="Lucero-Rivera Y.E."/>
            <person name="Tovar-Ramirez D."/>
        </authorList>
    </citation>
    <scope>NUCLEOTIDE SEQUENCE [LARGE SCALE GENOMIC DNA]</scope>
    <source>
        <strain evidence="3">Araruama</strain>
    </source>
</reference>
<dbReference type="AlphaFoldDB" id="A0A1V1P2Y7"/>
<dbReference type="SUPFAM" id="SSF50341">
    <property type="entry name" value="CheW-like"/>
    <property type="match status" value="1"/>
</dbReference>
<organism evidence="2 3">
    <name type="scientific">Candidatus Magnetoglobus multicellularis str. Araruama</name>
    <dbReference type="NCBI Taxonomy" id="890399"/>
    <lineage>
        <taxon>Bacteria</taxon>
        <taxon>Pseudomonadati</taxon>
        <taxon>Thermodesulfobacteriota</taxon>
        <taxon>Desulfobacteria</taxon>
        <taxon>Desulfobacterales</taxon>
        <taxon>Desulfobacteraceae</taxon>
        <taxon>Candidatus Magnetoglobus</taxon>
    </lineage>
</organism>
<proteinExistence type="predicted"/>
<sequence>FHTHRGEQMVLVRNQILPVKELSQILMLHSDSQPSDDGLRSMVILDVLGLKSALVVDRFYREEEYVIKTIDGPLGQFSEFMGATITSQGKVIMVLNPLKL</sequence>
<comment type="caution">
    <text evidence="2">The sequence shown here is derived from an EMBL/GenBank/DDBJ whole genome shotgun (WGS) entry which is preliminary data.</text>
</comment>